<evidence type="ECO:0000313" key="3">
    <source>
        <dbReference type="Proteomes" id="UP000317778"/>
    </source>
</evidence>
<feature type="domain" description="ParB/Spo0J HTH" evidence="1">
    <location>
        <begin position="30"/>
        <end position="123"/>
    </location>
</feature>
<dbReference type="Proteomes" id="UP000317778">
    <property type="component" value="Unassembled WGS sequence"/>
</dbReference>
<evidence type="ECO:0000313" key="2">
    <source>
        <dbReference type="EMBL" id="TKJ38465.1"/>
    </source>
</evidence>
<dbReference type="InterPro" id="IPR041468">
    <property type="entry name" value="HTH_ParB/Spo0J"/>
</dbReference>
<evidence type="ECO:0000259" key="1">
    <source>
        <dbReference type="Pfam" id="PF17762"/>
    </source>
</evidence>
<dbReference type="PANTHER" id="PTHR33375">
    <property type="entry name" value="CHROMOSOME-PARTITIONING PROTEIN PARB-RELATED"/>
    <property type="match status" value="1"/>
</dbReference>
<organism evidence="2 3">
    <name type="scientific">candidate division TA06 bacterium B3_TA06</name>
    <dbReference type="NCBI Taxonomy" id="2012487"/>
    <lineage>
        <taxon>Bacteria</taxon>
        <taxon>Bacteria division TA06</taxon>
    </lineage>
</organism>
<dbReference type="InterPro" id="IPR050336">
    <property type="entry name" value="Chromosome_partition/occlusion"/>
</dbReference>
<name>A0A532UU38_UNCT6</name>
<reference evidence="2 3" key="1">
    <citation type="submission" date="2017-06" db="EMBL/GenBank/DDBJ databases">
        <title>Novel microbial phyla capable of carbon fixation and sulfur reduction in deep-sea sediments.</title>
        <authorList>
            <person name="Huang J."/>
            <person name="Baker B."/>
            <person name="Wang Y."/>
        </authorList>
    </citation>
    <scope>NUCLEOTIDE SEQUENCE [LARGE SCALE GENOMIC DNA]</scope>
    <source>
        <strain evidence="2">B3_TA06</strain>
    </source>
</reference>
<dbReference type="PANTHER" id="PTHR33375:SF1">
    <property type="entry name" value="CHROMOSOME-PARTITIONING PROTEIN PARB-RELATED"/>
    <property type="match status" value="1"/>
</dbReference>
<protein>
    <recommendedName>
        <fullName evidence="1">ParB/Spo0J HTH domain-containing protein</fullName>
    </recommendedName>
</protein>
<dbReference type="GO" id="GO:0007059">
    <property type="term" value="P:chromosome segregation"/>
    <property type="evidence" value="ECO:0007669"/>
    <property type="project" value="TreeGrafter"/>
</dbReference>
<proteinExistence type="predicted"/>
<dbReference type="EMBL" id="NJBO01000027">
    <property type="protein sequence ID" value="TKJ38465.1"/>
    <property type="molecule type" value="Genomic_DNA"/>
</dbReference>
<dbReference type="AlphaFoldDB" id="A0A532UU38"/>
<gene>
    <name evidence="2" type="ORF">CEE36_10695</name>
</gene>
<comment type="caution">
    <text evidence="2">The sequence shown here is derived from an EMBL/GenBank/DDBJ whole genome shotgun (WGS) entry which is preliminary data.</text>
</comment>
<accession>A0A532UU38</accession>
<dbReference type="Gene3D" id="1.10.10.2830">
    <property type="match status" value="1"/>
</dbReference>
<sequence>MRKIDNETTALAIVFANTQRKKRKEDLVTIAKAFKYLVDLYGSQRAAGEQVGLSSSMVGQFLAVLKLHPEVQNLIAEREIDSVDIAKELAVLKDPAKQIAAAKAIINSQSKDVRDIKRLIKNTDIPAKDAKKLILDEKGLHVFIMDFDDEIYRGLIKIATDRKIDPADLVREIVIDWVVQKAKEEGQ</sequence>
<dbReference type="SUPFAM" id="SSF109709">
    <property type="entry name" value="KorB DNA-binding domain-like"/>
    <property type="match status" value="1"/>
</dbReference>
<dbReference type="GO" id="GO:0005694">
    <property type="term" value="C:chromosome"/>
    <property type="evidence" value="ECO:0007669"/>
    <property type="project" value="TreeGrafter"/>
</dbReference>
<dbReference type="Pfam" id="PF17762">
    <property type="entry name" value="HTH_ParB"/>
    <property type="match status" value="1"/>
</dbReference>